<keyword evidence="2" id="KW-0040">ANK repeat</keyword>
<evidence type="ECO:0000313" key="4">
    <source>
        <dbReference type="Proteomes" id="UP001470230"/>
    </source>
</evidence>
<keyword evidence="1" id="KW-0677">Repeat</keyword>
<evidence type="ECO:0000256" key="1">
    <source>
        <dbReference type="ARBA" id="ARBA00022737"/>
    </source>
</evidence>
<evidence type="ECO:0000313" key="3">
    <source>
        <dbReference type="EMBL" id="KAK8881469.1"/>
    </source>
</evidence>
<comment type="caution">
    <text evidence="3">The sequence shown here is derived from an EMBL/GenBank/DDBJ whole genome shotgun (WGS) entry which is preliminary data.</text>
</comment>
<dbReference type="SUPFAM" id="SSF50370">
    <property type="entry name" value="Ricin B-like lectins"/>
    <property type="match status" value="1"/>
</dbReference>
<dbReference type="EMBL" id="JAPFFF010000010">
    <property type="protein sequence ID" value="KAK8881469.1"/>
    <property type="molecule type" value="Genomic_DNA"/>
</dbReference>
<dbReference type="Proteomes" id="UP001470230">
    <property type="component" value="Unassembled WGS sequence"/>
</dbReference>
<gene>
    <name evidence="3" type="ORF">M9Y10_004205</name>
</gene>
<keyword evidence="4" id="KW-1185">Reference proteome</keyword>
<dbReference type="InterPro" id="IPR035992">
    <property type="entry name" value="Ricin_B-like_lectins"/>
</dbReference>
<accession>A0ABR2JRY8</accession>
<proteinExistence type="predicted"/>
<dbReference type="InterPro" id="IPR002110">
    <property type="entry name" value="Ankyrin_rpt"/>
</dbReference>
<dbReference type="SMART" id="SM00248">
    <property type="entry name" value="ANK"/>
    <property type="match status" value="15"/>
</dbReference>
<organism evidence="3 4">
    <name type="scientific">Tritrichomonas musculus</name>
    <dbReference type="NCBI Taxonomy" id="1915356"/>
    <lineage>
        <taxon>Eukaryota</taxon>
        <taxon>Metamonada</taxon>
        <taxon>Parabasalia</taxon>
        <taxon>Tritrichomonadida</taxon>
        <taxon>Tritrichomonadidae</taxon>
        <taxon>Tritrichomonas</taxon>
    </lineage>
</organism>
<protein>
    <submittedName>
        <fullName evidence="3">Uncharacterized protein</fullName>
    </submittedName>
</protein>
<reference evidence="3 4" key="1">
    <citation type="submission" date="2024-04" db="EMBL/GenBank/DDBJ databases">
        <title>Tritrichomonas musculus Genome.</title>
        <authorList>
            <person name="Alves-Ferreira E."/>
            <person name="Grigg M."/>
            <person name="Lorenzi H."/>
            <person name="Galac M."/>
        </authorList>
    </citation>
    <scope>NUCLEOTIDE SEQUENCE [LARGE SCALE GENOMIC DNA]</scope>
    <source>
        <strain evidence="3 4">EAF2021</strain>
    </source>
</reference>
<dbReference type="PANTHER" id="PTHR24198:SF165">
    <property type="entry name" value="ANKYRIN REPEAT-CONTAINING PROTEIN-RELATED"/>
    <property type="match status" value="1"/>
</dbReference>
<evidence type="ECO:0000256" key="2">
    <source>
        <dbReference type="ARBA" id="ARBA00023043"/>
    </source>
</evidence>
<dbReference type="InterPro" id="IPR036770">
    <property type="entry name" value="Ankyrin_rpt-contain_sf"/>
</dbReference>
<dbReference type="PANTHER" id="PTHR24198">
    <property type="entry name" value="ANKYRIN REPEAT AND PROTEIN KINASE DOMAIN-CONTAINING PROTEIN"/>
    <property type="match status" value="1"/>
</dbReference>
<dbReference type="Gene3D" id="1.25.40.20">
    <property type="entry name" value="Ankyrin repeat-containing domain"/>
    <property type="match status" value="5"/>
</dbReference>
<name>A0ABR2JRY8_9EUKA</name>
<sequence>MTFIADKNVAIVWFSKSFLQLAFTVDDFNDESPSISSKSPNENKKEIYCIKMEQFQPLNERQHFLIHSILSKNSFTDSFILIESLSHPGYFLNATEDISNENTSNKIFISREKENATKWQFIDGQLFCNNGQTTIIFDSEGTYSLKTIKTAEFNQIKDNNNNTNEASEFDVSESTFPPLLRLYEESTFHFCFYDGNSIPDQVPIFFYSPLYHKVITLVTSGDLNNGGHWLRLEKYDSHMPTQVWIHNLTHQNDIRSSVEKDQAFDYYNDGHRYLLYTHLHHGRPNQQWDYQNYTLITHENDHLVVEFDNELEELKMREDVEKKTRQDQLNDNGNDNNDFKLSECDIFGCSNVFLIFLSNQRTMFNYSPDLDTCYLYNPLLNNKFHPGVKDDISWISFDEFRGNIWDNYANTSDYEKDYKIVTFKNNPDETIKLRNVTASFNYRYNYYNHNLSRVDFTQVKNWKDFNCYLNKKISITSDQRVFIHNVELSDNCSVTFSLIMKGELLSNYKRKNTVSPNNGNNYRSYDDYEDSFDIDSDEENTSAVYISEREPNIPNRIRNDRYHFESHRVKPKDNEKKDWQPEKYRFPEAMNDLQTQENRNNNNRYVNANYFLPFGFNRLRRRQNVPINVNQDENNNDNNDDQNLEIKLFDEKIVPSDVDDHFKLLLEGSPITITKENSSKCRSLGSQLGITGMVEVANFVDSFSPQFARVSDLAEIQKELMEINETNYEQISNNILKNYMQNYDYSTICWLILSIAITKPYENDSLARFCQLLLQNTSDEFKAEFKKTILRDFNSININAFFYSKVSLYCEDLFNEDEKKIIEKLNADFFEKEISKSKQKVNDPSEIKICCQTGFNSGALQKIIRNDDVDEFQRIFIVDGIKPDMHFHMIERVPLLNRCPTLIQYAAFFGSIKIFKFLLLQKASLTTCDLARRNSFTFALAGGNTEIIHIIQQELKKTQEFNVTTDLLRNAIKYGQNDVFKWLLTNTSQEMIDKISKRDLILEAILSKNINAFLDLIEYINHCESICVHFSVLFNNIEFLKLLLPFYIENKFSLICDAAISGNVDILKYLIENIKLDQSLKDVAVKTAINFDNVEVFKYLATEDDYSCSNFIYACECNSISIVELFLDDNNKILLFDFSNILINDCPLSFELVMNKKQKILDILVDSKYFDFNEKYQQHSLFYYAVANQLFDFARKIFDKQKGLYDINEEGLLLEYAHYPEIVHFLVSFPELDVNIKDSKFSSVIDILYGNIIDYDKEKIALSISYLLDRSELKYSEKSLLIFSIEFLDNFELFEKIIQKMLAKGNLVKYDIPIYEYIRFLDSIVRDHKIDFFIKFIKSGLVDIEKNKLINYCIQLSSPKVYHEICYDELPKEKEIFAICNSITKSDFDCFSYLMGIVSIDFNSFNNYIPNSDQTILTFAIKNAKDDKIIDNLLTNKLIDVNKPNKLGESPFYVSLCRSDPSIQKMMMSHSELKLTFKEIELAFDRKNTEVIDFIIKNLNCYVDDPSKIIKIIFDDKSFDYLHILASPREDNEEEQKNLLPLILISSVKHNLKTFFKTDLEDKIDRIDTNVEDPENKGATSLCYAIYQRGIYFFNNLKNYHPLLQTNDFNIDYPNESRITPFGNVRSLEDAKELIKLMIDKKVPIELMIKEISGLNVKGQTALYASIVENNFILFEYLLKLNNELNRKLENNEELVDALIYAKNRDGNNPFFAICMNNNWQYFINHLLDKLVKVEKDYFGSFGPLSAAIISKNMKLINILLSKGFEIDHYSFNQILRMNLYNSLGIRLLKAKPDFKFDLFMPLHLIENEEIIENLFAQKRIDFDFRSCLPSDEYLLLSAIKSRNEKLVHFILNNDYDKIIFDWKDIHGKTALHYAIEKSMTKIVFLLIDIFTAPNTNRFDFFCIEDENSETPIHYLFKSFNEDYVSYFYKHALPLNQKVTLKTIFNEPTLINKVIVDISKETENSFDSDFSKFNSSPFESQDKIELVNQKETKIIKETFLTFAIKSNKVKFIKFLLQNIPEIDPNAVNSENQTPLQISLTNPIIFELLIEICCQKVSSSENDRNDLDVNKNEIAFSIISIDDSKLASFYLNLLLKCENFDVNQKTTLQIEQNEQKEVSLFDWFIKKINIFDDETKKSFLFSPKFDFNSNPNVLFELIKCNLQISLTPILKRLNDETIKNARTDDDEKDTVATLSAKNISFLNVLNSEILDPRIDFVNSKNAKGKSAIDILKEKGQSDLIDLILSLRK</sequence>
<dbReference type="SUPFAM" id="SSF48403">
    <property type="entry name" value="Ankyrin repeat"/>
    <property type="match status" value="3"/>
</dbReference>